<proteinExistence type="predicted"/>
<dbReference type="PANTHER" id="PTHR15725:SF14">
    <property type="entry name" value="ZINC FINGER CCCH DOMAIN-CONTAINING PROTEIN 11A"/>
    <property type="match status" value="1"/>
</dbReference>
<dbReference type="PANTHER" id="PTHR15725">
    <property type="entry name" value="ZN-FINGER, C-X8-C-X5-C-X3-H TYPE-CONTAINING"/>
    <property type="match status" value="1"/>
</dbReference>
<dbReference type="OrthoDB" id="5395350at2759"/>
<evidence type="ECO:0000313" key="5">
    <source>
        <dbReference type="Proteomes" id="UP001151516"/>
    </source>
</evidence>
<feature type="zinc finger region" description="C3H1-type" evidence="1">
    <location>
        <begin position="65"/>
        <end position="92"/>
    </location>
</feature>
<protein>
    <recommendedName>
        <fullName evidence="3">C3H1-type domain-containing protein</fullName>
    </recommendedName>
</protein>
<dbReference type="InterPro" id="IPR041686">
    <property type="entry name" value="Znf-CCCH_3"/>
</dbReference>
<keyword evidence="1" id="KW-0862">Zinc</keyword>
<dbReference type="EMBL" id="JANBTX010000285">
    <property type="protein sequence ID" value="KAJ2683493.1"/>
    <property type="molecule type" value="Genomic_DNA"/>
</dbReference>
<evidence type="ECO:0000313" key="4">
    <source>
        <dbReference type="EMBL" id="KAJ2683493.1"/>
    </source>
</evidence>
<name>A0A9W8GFC5_9FUNG</name>
<dbReference type="GO" id="GO:0008270">
    <property type="term" value="F:zinc ion binding"/>
    <property type="evidence" value="ECO:0007669"/>
    <property type="project" value="UniProtKB-KW"/>
</dbReference>
<dbReference type="Gene3D" id="4.10.1000.10">
    <property type="entry name" value="Zinc finger, CCCH-type"/>
    <property type="match status" value="1"/>
</dbReference>
<dbReference type="SMART" id="SM00356">
    <property type="entry name" value="ZnF_C3H1"/>
    <property type="match status" value="2"/>
</dbReference>
<feature type="domain" description="C3H1-type" evidence="3">
    <location>
        <begin position="2"/>
        <end position="29"/>
    </location>
</feature>
<feature type="region of interest" description="Disordered" evidence="2">
    <location>
        <begin position="52"/>
        <end position="75"/>
    </location>
</feature>
<keyword evidence="1" id="KW-0479">Metal-binding</keyword>
<reference evidence="4" key="1">
    <citation type="submission" date="2022-07" db="EMBL/GenBank/DDBJ databases">
        <title>Phylogenomic reconstructions and comparative analyses of Kickxellomycotina fungi.</title>
        <authorList>
            <person name="Reynolds N.K."/>
            <person name="Stajich J.E."/>
            <person name="Barry K."/>
            <person name="Grigoriev I.V."/>
            <person name="Crous P."/>
            <person name="Smith M.E."/>
        </authorList>
    </citation>
    <scope>NUCLEOTIDE SEQUENCE</scope>
    <source>
        <strain evidence="4">CBS 109367</strain>
    </source>
</reference>
<keyword evidence="1" id="KW-0863">Zinc-finger</keyword>
<feature type="region of interest" description="Disordered" evidence="2">
    <location>
        <begin position="379"/>
        <end position="405"/>
    </location>
</feature>
<evidence type="ECO:0000259" key="3">
    <source>
        <dbReference type="PROSITE" id="PS50103"/>
    </source>
</evidence>
<evidence type="ECO:0000256" key="2">
    <source>
        <dbReference type="SAM" id="MobiDB-lite"/>
    </source>
</evidence>
<dbReference type="Proteomes" id="UP001151516">
    <property type="component" value="Unassembled WGS sequence"/>
</dbReference>
<dbReference type="AlphaFoldDB" id="A0A9W8GFC5"/>
<feature type="zinc finger region" description="C3H1-type" evidence="1">
    <location>
        <begin position="2"/>
        <end position="29"/>
    </location>
</feature>
<evidence type="ECO:0000256" key="1">
    <source>
        <dbReference type="PROSITE-ProRule" id="PRU00723"/>
    </source>
</evidence>
<gene>
    <name evidence="4" type="ORF">IWW39_005475</name>
</gene>
<accession>A0A9W8GFC5</accession>
<feature type="domain" description="C3H1-type" evidence="3">
    <location>
        <begin position="65"/>
        <end position="92"/>
    </location>
</feature>
<dbReference type="Pfam" id="PF15663">
    <property type="entry name" value="zf-CCCH_3"/>
    <property type="match status" value="1"/>
</dbReference>
<dbReference type="PROSITE" id="PS50103">
    <property type="entry name" value="ZF_C3H1"/>
    <property type="match status" value="2"/>
</dbReference>
<dbReference type="InterPro" id="IPR000571">
    <property type="entry name" value="Znf_CCCH"/>
</dbReference>
<keyword evidence="5" id="KW-1185">Reference proteome</keyword>
<feature type="region of interest" description="Disordered" evidence="2">
    <location>
        <begin position="419"/>
        <end position="455"/>
    </location>
</feature>
<comment type="caution">
    <text evidence="4">The sequence shown here is derived from an EMBL/GenBank/DDBJ whole genome shotgun (WGS) entry which is preliminary data.</text>
</comment>
<organism evidence="4 5">
    <name type="scientific">Coemansia spiralis</name>
    <dbReference type="NCBI Taxonomy" id="417178"/>
    <lineage>
        <taxon>Eukaryota</taxon>
        <taxon>Fungi</taxon>
        <taxon>Fungi incertae sedis</taxon>
        <taxon>Zoopagomycota</taxon>
        <taxon>Kickxellomycotina</taxon>
        <taxon>Kickxellomycetes</taxon>
        <taxon>Kickxellales</taxon>
        <taxon>Kickxellaceae</taxon>
        <taxon>Coemansia</taxon>
    </lineage>
</organism>
<sequence length="603" mass="63424">MSSSKVDCHFFLTSSCRNGDQCPFRHSERAKGTEEVCLDYAQSGQCPVSDCGKRHTEVSNRSTKPPSEVPCRNEENGAACTRPGCIFKHERPTKPSGLNAAAKAFVPQGRPVRPVRPVKEWTPASKGSMEWTPASKVSMEWTPASKAGRPPVRPHANMEWTPNKAARPPPLPGTAGVQAAGQRVAMARPQRPVASLALSGDSQEMDVDVPQPPMQAAVRRAERPAAPASVAGVASIPTIYDILGITEQAPASTDRFARDRRGKDRARSSTVSHVPAVSFAPMPTTLVSTQASGGFVWPQTQVPSVSDSGLPVSSVVAAPPMATPVVSNVANTASTLDVKPTPTLDVKPTPVASVSEEAVAALSDDNPLRAMVSLDDLEAGEDEEEGKAESPPMAAQTTISSPPVPPSVPVVVAPVARAAASHKTPAKPRSVPPPRDTKTSSPMLGAADPAGAESSVPKILSFQEIMERKRRKLAEASASNVASPPPAVEAAAEVKAVVEASAAVEVKAVVAASPALVGKRRIIIDEDDAESDASEGKRARPESPARRKELAIPDYVAMFERELADITVDLDGPLENTPAGDVVSRATLANTFVDQDIDQLLKL</sequence>